<dbReference type="SUPFAM" id="SSF53474">
    <property type="entry name" value="alpha/beta-Hydrolases"/>
    <property type="match status" value="1"/>
</dbReference>
<name>A0A9D8KZL0_9GAMM</name>
<evidence type="ECO:0000313" key="2">
    <source>
        <dbReference type="Proteomes" id="UP000664815"/>
    </source>
</evidence>
<dbReference type="Proteomes" id="UP000664815">
    <property type="component" value="Unassembled WGS sequence"/>
</dbReference>
<gene>
    <name evidence="1" type="ORF">J0H45_10730</name>
</gene>
<sequence>MATSDEGPLPRDLDADIVDLVALIAAARLDTPLVLVDHALGSNIVRRYAQAATGLPAQAALGT</sequence>
<organism evidence="1 2">
    <name type="scientific">Stenotrophomonas nitritireducens</name>
    <dbReference type="NCBI Taxonomy" id="83617"/>
    <lineage>
        <taxon>Bacteria</taxon>
        <taxon>Pseudomonadati</taxon>
        <taxon>Pseudomonadota</taxon>
        <taxon>Gammaproteobacteria</taxon>
        <taxon>Lysobacterales</taxon>
        <taxon>Lysobacteraceae</taxon>
        <taxon>Stenotrophomonas</taxon>
    </lineage>
</organism>
<accession>A0A9D8KZL0</accession>
<dbReference type="EMBL" id="JAFKMG010000962">
    <property type="protein sequence ID" value="MBN8799808.1"/>
    <property type="molecule type" value="Genomic_DNA"/>
</dbReference>
<reference evidence="1" key="1">
    <citation type="submission" date="2021-02" db="EMBL/GenBank/DDBJ databases">
        <title>Thiocyanate and organic carbon inputs drive convergent selection for specific autotrophic Afipia and Thiobacillus strains within complex microbiomes.</title>
        <authorList>
            <person name="Huddy R.J."/>
            <person name="Sachdeva R."/>
            <person name="Kadzinga F."/>
            <person name="Kantor R.S."/>
            <person name="Harrison S.T.L."/>
            <person name="Banfield J.F."/>
        </authorList>
    </citation>
    <scope>NUCLEOTIDE SEQUENCE</scope>
    <source>
        <strain evidence="1">SCN18_10_11_15_R1_P_69_7</strain>
    </source>
</reference>
<dbReference type="RefSeq" id="WP_273083380.1">
    <property type="nucleotide sequence ID" value="NZ_JAFKME010000008.1"/>
</dbReference>
<proteinExistence type="predicted"/>
<protein>
    <submittedName>
        <fullName evidence="1">Uncharacterized protein</fullName>
    </submittedName>
</protein>
<evidence type="ECO:0000313" key="1">
    <source>
        <dbReference type="EMBL" id="MBN8799808.1"/>
    </source>
</evidence>
<comment type="caution">
    <text evidence="1">The sequence shown here is derived from an EMBL/GenBank/DDBJ whole genome shotgun (WGS) entry which is preliminary data.</text>
</comment>
<dbReference type="InterPro" id="IPR029058">
    <property type="entry name" value="AB_hydrolase_fold"/>
</dbReference>
<dbReference type="AlphaFoldDB" id="A0A9D8KZL0"/>